<evidence type="ECO:0000313" key="5">
    <source>
        <dbReference type="EMBL" id="KAA0710460.1"/>
    </source>
</evidence>
<keyword evidence="6" id="KW-1185">Reference proteome</keyword>
<evidence type="ECO:0000259" key="4">
    <source>
        <dbReference type="PROSITE" id="PS50021"/>
    </source>
</evidence>
<dbReference type="PROSITE" id="PS00019">
    <property type="entry name" value="ACTININ_1"/>
    <property type="match status" value="1"/>
</dbReference>
<feature type="domain" description="Calponin-homology (CH)" evidence="4">
    <location>
        <begin position="101"/>
        <end position="239"/>
    </location>
</feature>
<dbReference type="PANTHER" id="PTHR11915">
    <property type="entry name" value="SPECTRIN/FILAMIN RELATED CYTOSKELETAL PROTEIN"/>
    <property type="match status" value="1"/>
</dbReference>
<dbReference type="CDD" id="cd21188">
    <property type="entry name" value="CH_PLEC-like_rpt1"/>
    <property type="match status" value="1"/>
</dbReference>
<dbReference type="Proteomes" id="UP000324632">
    <property type="component" value="Chromosome 16"/>
</dbReference>
<dbReference type="AlphaFoldDB" id="A0A5A9NL59"/>
<sequence length="429" mass="49287">MIAPLLFVAAHLLTAAGVWLYRRRKNARRAVYLSGNAHLSGLFDFPSLSSCLSLFIVQRVAGGEHRTTISSKIQGIWNNRVNAVRKYSGIREKDGIDERDRVQKKTFTKWVNKHLIKIMGAKNSGYSKGRAGDQPQKYRSYEGRDSDLITLKVRKHITDLYEDLRDGHNLISLLEVLSGVTLPREKGRMRFHQLQNVQIALDFLKQRQVKLVNIRNDDITDGNPKLTLGLIWTIILHFQSITGARIKCQIGYFLALLGWQLKAIRLVCLYVVLRAHQASEQEQAGGREDEHMDRRREKESEKGGGREREEEEAKAAVEYSVRLQQTRDKALFSASACQREQRSYPATEREDTGNLLLPEPLVFSVTRRPLQSQTGYEDQNDFNVRFRIAEPCKRTLKHTFCSHPVVVQRGAPCQSDQFSHVRLMELRFF</sequence>
<name>A0A5A9NL59_9TELE</name>
<protein>
    <submittedName>
        <fullName evidence="5">Microtubule-actin cross-linking factor 1, isoforms 1/2/3/5 620 kDa actin-binding protein</fullName>
    </submittedName>
</protein>
<accession>A0A5A9NL59</accession>
<reference evidence="5 6" key="1">
    <citation type="journal article" date="2019" name="Mol. Ecol. Resour.">
        <title>Chromosome-level genome assembly of Triplophysa tibetana, a fish adapted to the harsh high-altitude environment of the Tibetan Plateau.</title>
        <authorList>
            <person name="Yang X."/>
            <person name="Liu H."/>
            <person name="Ma Z."/>
            <person name="Zou Y."/>
            <person name="Zou M."/>
            <person name="Mao Y."/>
            <person name="Li X."/>
            <person name="Wang H."/>
            <person name="Chen T."/>
            <person name="Wang W."/>
            <person name="Yang R."/>
        </authorList>
    </citation>
    <scope>NUCLEOTIDE SEQUENCE [LARGE SCALE GENOMIC DNA]</scope>
    <source>
        <strain evidence="5">TTIB1903HZAU</strain>
        <tissue evidence="5">Muscle</tissue>
    </source>
</reference>
<dbReference type="SUPFAM" id="SSF47576">
    <property type="entry name" value="Calponin-homology domain, CH-domain"/>
    <property type="match status" value="1"/>
</dbReference>
<evidence type="ECO:0000313" key="6">
    <source>
        <dbReference type="Proteomes" id="UP000324632"/>
    </source>
</evidence>
<dbReference type="EMBL" id="SOYY01000016">
    <property type="protein sequence ID" value="KAA0710460.1"/>
    <property type="molecule type" value="Genomic_DNA"/>
</dbReference>
<dbReference type="InterPro" id="IPR001715">
    <property type="entry name" value="CH_dom"/>
</dbReference>
<dbReference type="Pfam" id="PF00307">
    <property type="entry name" value="CH"/>
    <property type="match status" value="1"/>
</dbReference>
<comment type="caution">
    <text evidence="5">The sequence shown here is derived from an EMBL/GenBank/DDBJ whole genome shotgun (WGS) entry which is preliminary data.</text>
</comment>
<feature type="compositionally biased region" description="Basic and acidic residues" evidence="3">
    <location>
        <begin position="285"/>
        <end position="312"/>
    </location>
</feature>
<dbReference type="SMART" id="SM00033">
    <property type="entry name" value="CH"/>
    <property type="match status" value="1"/>
</dbReference>
<dbReference type="GO" id="GO:0003779">
    <property type="term" value="F:actin binding"/>
    <property type="evidence" value="ECO:0007669"/>
    <property type="project" value="UniProtKB-KW"/>
</dbReference>
<dbReference type="InterPro" id="IPR036872">
    <property type="entry name" value="CH_dom_sf"/>
</dbReference>
<dbReference type="InterPro" id="IPR001589">
    <property type="entry name" value="Actinin_actin-bd_CS"/>
</dbReference>
<evidence type="ECO:0000256" key="3">
    <source>
        <dbReference type="SAM" id="MobiDB-lite"/>
    </source>
</evidence>
<keyword evidence="1" id="KW-0677">Repeat</keyword>
<dbReference type="PROSITE" id="PS50021">
    <property type="entry name" value="CH"/>
    <property type="match status" value="1"/>
</dbReference>
<proteinExistence type="predicted"/>
<evidence type="ECO:0000256" key="1">
    <source>
        <dbReference type="ARBA" id="ARBA00022737"/>
    </source>
</evidence>
<dbReference type="PROSITE" id="PS00020">
    <property type="entry name" value="ACTININ_2"/>
    <property type="match status" value="1"/>
</dbReference>
<organism evidence="5 6">
    <name type="scientific">Triplophysa tibetana</name>
    <dbReference type="NCBI Taxonomy" id="1572043"/>
    <lineage>
        <taxon>Eukaryota</taxon>
        <taxon>Metazoa</taxon>
        <taxon>Chordata</taxon>
        <taxon>Craniata</taxon>
        <taxon>Vertebrata</taxon>
        <taxon>Euteleostomi</taxon>
        <taxon>Actinopterygii</taxon>
        <taxon>Neopterygii</taxon>
        <taxon>Teleostei</taxon>
        <taxon>Ostariophysi</taxon>
        <taxon>Cypriniformes</taxon>
        <taxon>Nemacheilidae</taxon>
        <taxon>Triplophysa</taxon>
    </lineage>
</organism>
<dbReference type="Gene3D" id="1.10.418.10">
    <property type="entry name" value="Calponin-like domain"/>
    <property type="match status" value="1"/>
</dbReference>
<keyword evidence="2" id="KW-0009">Actin-binding</keyword>
<evidence type="ECO:0000256" key="2">
    <source>
        <dbReference type="ARBA" id="ARBA00023203"/>
    </source>
</evidence>
<feature type="region of interest" description="Disordered" evidence="3">
    <location>
        <begin position="281"/>
        <end position="312"/>
    </location>
</feature>
<gene>
    <name evidence="5" type="ORF">E1301_Tti012542</name>
</gene>